<sequence>MSRLYLSQIEQLHEVIEQIDCRVAAEARQRDVVRLQRVAGRANLRNGDYGIRATRGGIPE</sequence>
<dbReference type="EMBL" id="JARFYN010000054">
    <property type="protein sequence ID" value="MDL2409566.1"/>
    <property type="molecule type" value="Genomic_DNA"/>
</dbReference>
<dbReference type="RefSeq" id="WP_285883161.1">
    <property type="nucleotide sequence ID" value="NZ_JARFYN010000054.1"/>
</dbReference>
<gene>
    <name evidence="1" type="ORF">PY650_28850</name>
</gene>
<name>A0ABT7KLQ6_9HYPH</name>
<keyword evidence="2" id="KW-1185">Reference proteome</keyword>
<evidence type="ECO:0000313" key="2">
    <source>
        <dbReference type="Proteomes" id="UP001172630"/>
    </source>
</evidence>
<protein>
    <submittedName>
        <fullName evidence="1">Uncharacterized protein</fullName>
    </submittedName>
</protein>
<evidence type="ECO:0000313" key="1">
    <source>
        <dbReference type="EMBL" id="MDL2409566.1"/>
    </source>
</evidence>
<reference evidence="1" key="1">
    <citation type="submission" date="2023-06" db="EMBL/GenBank/DDBJ databases">
        <title>Phylogenetic Diversity of Rhizobium strains.</title>
        <authorList>
            <person name="Moura F.T."/>
            <person name="Helene L.C.F."/>
            <person name="Hungria M."/>
        </authorList>
    </citation>
    <scope>NUCLEOTIDE SEQUENCE</scope>
    <source>
        <strain evidence="1">CCGE524</strain>
    </source>
</reference>
<accession>A0ABT7KLQ6</accession>
<dbReference type="Proteomes" id="UP001172630">
    <property type="component" value="Unassembled WGS sequence"/>
</dbReference>
<organism evidence="1 2">
    <name type="scientific">Rhizobium calliandrae</name>
    <dbReference type="NCBI Taxonomy" id="1312182"/>
    <lineage>
        <taxon>Bacteria</taxon>
        <taxon>Pseudomonadati</taxon>
        <taxon>Pseudomonadota</taxon>
        <taxon>Alphaproteobacteria</taxon>
        <taxon>Hyphomicrobiales</taxon>
        <taxon>Rhizobiaceae</taxon>
        <taxon>Rhizobium/Agrobacterium group</taxon>
        <taxon>Rhizobium</taxon>
    </lineage>
</organism>
<proteinExistence type="predicted"/>
<comment type="caution">
    <text evidence="1">The sequence shown here is derived from an EMBL/GenBank/DDBJ whole genome shotgun (WGS) entry which is preliminary data.</text>
</comment>